<evidence type="ECO:0000256" key="1">
    <source>
        <dbReference type="SAM" id="MobiDB-lite"/>
    </source>
</evidence>
<protein>
    <submittedName>
        <fullName evidence="2">Uncharacterized protein</fullName>
    </submittedName>
</protein>
<dbReference type="EMBL" id="LWMT01000009">
    <property type="protein sequence ID" value="KZX17562.1"/>
    <property type="molecule type" value="Genomic_DNA"/>
</dbReference>
<reference evidence="2 3" key="1">
    <citation type="submission" date="2016-04" db="EMBL/GenBank/DDBJ databases">
        <title>Genome sequence of Methanobrevibacter filiformis DSM 11501.</title>
        <authorList>
            <person name="Poehlein A."/>
            <person name="Seedorf H."/>
            <person name="Daniel R."/>
        </authorList>
    </citation>
    <scope>NUCLEOTIDE SEQUENCE [LARGE SCALE GENOMIC DNA]</scope>
    <source>
        <strain evidence="2 3">DSM 11501</strain>
    </source>
</reference>
<organism evidence="2 3">
    <name type="scientific">Methanobrevibacter filiformis</name>
    <dbReference type="NCBI Taxonomy" id="55758"/>
    <lineage>
        <taxon>Archaea</taxon>
        <taxon>Methanobacteriati</taxon>
        <taxon>Methanobacteriota</taxon>
        <taxon>Methanomada group</taxon>
        <taxon>Methanobacteria</taxon>
        <taxon>Methanobacteriales</taxon>
        <taxon>Methanobacteriaceae</taxon>
        <taxon>Methanobrevibacter</taxon>
    </lineage>
</organism>
<proteinExistence type="predicted"/>
<dbReference type="Proteomes" id="UP000077066">
    <property type="component" value="Unassembled WGS sequence"/>
</dbReference>
<name>A0A166FDF4_9EURY</name>
<comment type="caution">
    <text evidence="2">The sequence shown here is derived from an EMBL/GenBank/DDBJ whole genome shotgun (WGS) entry which is preliminary data.</text>
</comment>
<dbReference type="RefSeq" id="WP_066970356.1">
    <property type="nucleotide sequence ID" value="NZ_LWMT01000009.1"/>
</dbReference>
<evidence type="ECO:0000313" key="3">
    <source>
        <dbReference type="Proteomes" id="UP000077066"/>
    </source>
</evidence>
<feature type="compositionally biased region" description="Low complexity" evidence="1">
    <location>
        <begin position="11"/>
        <end position="26"/>
    </location>
</feature>
<gene>
    <name evidence="2" type="ORF">MBFIL_00850</name>
</gene>
<evidence type="ECO:0000313" key="2">
    <source>
        <dbReference type="EMBL" id="KZX17562.1"/>
    </source>
</evidence>
<dbReference type="PATRIC" id="fig|55758.3.peg.93"/>
<feature type="region of interest" description="Disordered" evidence="1">
    <location>
        <begin position="1"/>
        <end position="31"/>
    </location>
</feature>
<keyword evidence="3" id="KW-1185">Reference proteome</keyword>
<sequence>MTLDKRKEIKNNPYENNNKNNNNISSKAKKQLDKHRLKIGFMNHDIIEEFCIQSKKVKIRYSSINEAKKAIARYKNEDWRDNEKPTEVYYCNSCNCWHTTSRKDK</sequence>
<accession>A0A166FDF4</accession>
<dbReference type="AlphaFoldDB" id="A0A166FDF4"/>
<feature type="compositionally biased region" description="Basic and acidic residues" evidence="1">
    <location>
        <begin position="1"/>
        <end position="10"/>
    </location>
</feature>